<dbReference type="InParanoid" id="A0A059BRV5"/>
<dbReference type="AlphaFoldDB" id="A0A059BRV5"/>
<protein>
    <submittedName>
        <fullName evidence="1">Uncharacterized protein</fullName>
    </submittedName>
</protein>
<evidence type="ECO:0000313" key="1">
    <source>
        <dbReference type="EMBL" id="KCW68963.1"/>
    </source>
</evidence>
<dbReference type="EMBL" id="KK198758">
    <property type="protein sequence ID" value="KCW68963.1"/>
    <property type="molecule type" value="Genomic_DNA"/>
</dbReference>
<gene>
    <name evidence="1" type="ORF">EUGRSUZ_F02526</name>
</gene>
<proteinExistence type="predicted"/>
<sequence>MTRQTMLLLLGYGSRSAMTSNIQLSKEDHEFWSWNIEVGLMNLVENPSFTKLYLSLTFEVRFLMFFLGQCLCNGTVITGRF</sequence>
<name>A0A059BRV5_EUCGR</name>
<dbReference type="Gramene" id="KCW68963">
    <property type="protein sequence ID" value="KCW68963"/>
    <property type="gene ID" value="EUGRSUZ_F02526"/>
</dbReference>
<accession>A0A059BRV5</accession>
<reference evidence="1" key="1">
    <citation type="submission" date="2013-07" db="EMBL/GenBank/DDBJ databases">
        <title>The genome of Eucalyptus grandis.</title>
        <authorList>
            <person name="Schmutz J."/>
            <person name="Hayes R."/>
            <person name="Myburg A."/>
            <person name="Tuskan G."/>
            <person name="Grattapaglia D."/>
            <person name="Rokhsar D.S."/>
        </authorList>
    </citation>
    <scope>NUCLEOTIDE SEQUENCE</scope>
    <source>
        <tissue evidence="1">Leaf extractions</tissue>
    </source>
</reference>
<organism evidence="1">
    <name type="scientific">Eucalyptus grandis</name>
    <name type="common">Flooded gum</name>
    <dbReference type="NCBI Taxonomy" id="71139"/>
    <lineage>
        <taxon>Eukaryota</taxon>
        <taxon>Viridiplantae</taxon>
        <taxon>Streptophyta</taxon>
        <taxon>Embryophyta</taxon>
        <taxon>Tracheophyta</taxon>
        <taxon>Spermatophyta</taxon>
        <taxon>Magnoliopsida</taxon>
        <taxon>eudicotyledons</taxon>
        <taxon>Gunneridae</taxon>
        <taxon>Pentapetalae</taxon>
        <taxon>rosids</taxon>
        <taxon>malvids</taxon>
        <taxon>Myrtales</taxon>
        <taxon>Myrtaceae</taxon>
        <taxon>Myrtoideae</taxon>
        <taxon>Eucalypteae</taxon>
        <taxon>Eucalyptus</taxon>
    </lineage>
</organism>